<evidence type="ECO:0000313" key="6">
    <source>
        <dbReference type="EMBL" id="PKR48597.1"/>
    </source>
</evidence>
<gene>
    <name evidence="6" type="ORF">CU041_13975</name>
</gene>
<proteinExistence type="predicted"/>
<feature type="domain" description="Response regulatory" evidence="5">
    <location>
        <begin position="580"/>
        <end position="697"/>
    </location>
</feature>
<dbReference type="Proteomes" id="UP000233365">
    <property type="component" value="Unassembled WGS sequence"/>
</dbReference>
<evidence type="ECO:0000256" key="4">
    <source>
        <dbReference type="SAM" id="Phobius"/>
    </source>
</evidence>
<keyword evidence="4" id="KW-0812">Transmembrane</keyword>
<protein>
    <recommendedName>
        <fullName evidence="5">Response regulatory domain-containing protein</fullName>
    </recommendedName>
</protein>
<dbReference type="InterPro" id="IPR001789">
    <property type="entry name" value="Sig_transdc_resp-reg_receiver"/>
</dbReference>
<dbReference type="SUPFAM" id="SSF52172">
    <property type="entry name" value="CheY-like"/>
    <property type="match status" value="2"/>
</dbReference>
<organism evidence="6 7">
    <name type="scientific">Thalassospira povalilytica</name>
    <dbReference type="NCBI Taxonomy" id="732237"/>
    <lineage>
        <taxon>Bacteria</taxon>
        <taxon>Pseudomonadati</taxon>
        <taxon>Pseudomonadota</taxon>
        <taxon>Alphaproteobacteria</taxon>
        <taxon>Rhodospirillales</taxon>
        <taxon>Thalassospiraceae</taxon>
        <taxon>Thalassospira</taxon>
    </lineage>
</organism>
<comment type="caution">
    <text evidence="6">The sequence shown here is derived from an EMBL/GenBank/DDBJ whole genome shotgun (WGS) entry which is preliminary data.</text>
</comment>
<keyword evidence="4" id="KW-1133">Transmembrane helix</keyword>
<dbReference type="PANTHER" id="PTHR45339:SF1">
    <property type="entry name" value="HYBRID SIGNAL TRANSDUCTION HISTIDINE KINASE J"/>
    <property type="match status" value="1"/>
</dbReference>
<dbReference type="PANTHER" id="PTHR45339">
    <property type="entry name" value="HYBRID SIGNAL TRANSDUCTION HISTIDINE KINASE J"/>
    <property type="match status" value="1"/>
</dbReference>
<dbReference type="CDD" id="cd17546">
    <property type="entry name" value="REC_hyHK_CKI1_RcsC-like"/>
    <property type="match status" value="2"/>
</dbReference>
<feature type="modified residue" description="4-aspartylphosphate" evidence="3">
    <location>
        <position position="486"/>
    </location>
</feature>
<feature type="transmembrane region" description="Helical" evidence="4">
    <location>
        <begin position="37"/>
        <end position="54"/>
    </location>
</feature>
<keyword evidence="4" id="KW-0472">Membrane</keyword>
<feature type="modified residue" description="4-aspartylphosphate" evidence="3">
    <location>
        <position position="631"/>
    </location>
</feature>
<dbReference type="Gene3D" id="3.40.50.2300">
    <property type="match status" value="2"/>
</dbReference>
<keyword evidence="7" id="KW-1185">Reference proteome</keyword>
<feature type="domain" description="Response regulatory" evidence="5">
    <location>
        <begin position="432"/>
        <end position="556"/>
    </location>
</feature>
<keyword evidence="1 3" id="KW-0597">Phosphoprotein</keyword>
<accession>A0ABX4R601</accession>
<dbReference type="EMBL" id="PGTS01000005">
    <property type="protein sequence ID" value="PKR48597.1"/>
    <property type="molecule type" value="Genomic_DNA"/>
</dbReference>
<dbReference type="RefSeq" id="WP_101247395.1">
    <property type="nucleotide sequence ID" value="NZ_PGTS01000005.1"/>
</dbReference>
<name>A0ABX4R601_9PROT</name>
<dbReference type="InterPro" id="IPR011006">
    <property type="entry name" value="CheY-like_superfamily"/>
</dbReference>
<evidence type="ECO:0000259" key="5">
    <source>
        <dbReference type="PROSITE" id="PS50110"/>
    </source>
</evidence>
<reference evidence="6 7" key="1">
    <citation type="submission" date="2017-11" db="EMBL/GenBank/DDBJ databases">
        <title>Biodiversity and function of Thalassospira species in the particle-attached aromatic-hydrocarbon-degrading consortia from the surface seawater of the China South Sea.</title>
        <authorList>
            <person name="Dong C."/>
            <person name="Liu R."/>
            <person name="Shao Z."/>
        </authorList>
    </citation>
    <scope>NUCLEOTIDE SEQUENCE [LARGE SCALE GENOMIC DNA]</scope>
    <source>
        <strain evidence="6 7">139Z-12</strain>
    </source>
</reference>
<evidence type="ECO:0000256" key="3">
    <source>
        <dbReference type="PROSITE-ProRule" id="PRU00169"/>
    </source>
</evidence>
<sequence length="860" mass="95146">MSEDMKPDKAMISVCVVIVALTGLGSYVVGLPVVNEVLGGCVVLLTILAFYCIFRNTTQSAEREHKDTRSVLQRELVECIYMLPVPALAIDSNHKIIGCNGHLREIIGLSSETISGLKLDLPSNGKEGGASDQDDDEWPNWLVSERQSLKIGRHTISGTVILVPLRSSTGEGSDALVIIRPEEDLGSIREPVSIGVQGSLKLNDDDRMLLRELSHDMRSRFQNASGILDLAEMSAVGPDAQRYFSGLQKIYREAADRADSVISFFELDFQVKEGSYETFGIDELLNDISFALGQRKDIEDNEILFDTDLSVEKAIKYHKKLVAKLVCHLVLHVIGGEVGKTVLIRVRMTDSEDKLPELSVEVLTKDKIGGGASGGIHLDLEIARRIAPAIGGELFLDHQNLEMTGLHFQASVEGIDSFRSGFVVPAHLKNLQALIVDDNETSRTVFEQLTSALGWTVDVAASGEAAMHMIRFKQGMRESYDVILIDWRMPGMDGWQTSEEIRKLQNGGKVPIIVMISAHNRTFLSKNIQDRGRVLNGFLTKPVTLSMLLDAVADATAHVQEPVTDRDNRGANVESLSGNTVLIVDDNQMHREVAKEFMIRNGAQVYTASGGYEAISKVQNYRDEIDIVLMDVQMPDLNGFDAVKRIRELGYQDIPVLMMTANSTSELHHRSLQSGANEVVIKPFVMREIVMAMSKYVGRAREFRNTDKNARHSVEAWKVGRDLGFNADVIEQRFDGQSSTYVNSLKTFVRDAKRLTHKLEIDHGRKVWEDIVRETTALGGLLSVVGAVEDSLKFKQHAEMLQKIQRGETVGPANIDNALQDVGRGLVDLLNARIAATEQFLEQLEEEAGDEGDNEGGKEA</sequence>
<evidence type="ECO:0000313" key="7">
    <source>
        <dbReference type="Proteomes" id="UP000233365"/>
    </source>
</evidence>
<dbReference type="Pfam" id="PF00072">
    <property type="entry name" value="Response_reg"/>
    <property type="match status" value="2"/>
</dbReference>
<evidence type="ECO:0000256" key="2">
    <source>
        <dbReference type="ARBA" id="ARBA00023012"/>
    </source>
</evidence>
<keyword evidence="2" id="KW-0902">Two-component regulatory system</keyword>
<dbReference type="SMART" id="SM00448">
    <property type="entry name" value="REC"/>
    <property type="match status" value="2"/>
</dbReference>
<evidence type="ECO:0000256" key="1">
    <source>
        <dbReference type="ARBA" id="ARBA00022553"/>
    </source>
</evidence>
<feature type="transmembrane region" description="Helical" evidence="4">
    <location>
        <begin position="12"/>
        <end position="31"/>
    </location>
</feature>
<dbReference type="PROSITE" id="PS50110">
    <property type="entry name" value="RESPONSE_REGULATORY"/>
    <property type="match status" value="2"/>
</dbReference>